<comment type="caution">
    <text evidence="7">The sequence shown here is derived from an EMBL/GenBank/DDBJ whole genome shotgun (WGS) entry which is preliminary data.</text>
</comment>
<dbReference type="Proteomes" id="UP000295122">
    <property type="component" value="Unassembled WGS sequence"/>
</dbReference>
<keyword evidence="5" id="KW-0029">Amino-acid transport</keyword>
<dbReference type="PANTHER" id="PTHR43820:SF4">
    <property type="entry name" value="HIGH-AFFINITY BRANCHED-CHAIN AMINO ACID TRANSPORT ATP-BINDING PROTEIN LIVF"/>
    <property type="match status" value="1"/>
</dbReference>
<dbReference type="PANTHER" id="PTHR43820">
    <property type="entry name" value="HIGH-AFFINITY BRANCHED-CHAIN AMINO ACID TRANSPORT ATP-BINDING PROTEIN LIVF"/>
    <property type="match status" value="1"/>
</dbReference>
<dbReference type="Pfam" id="PF00005">
    <property type="entry name" value="ABC_tran"/>
    <property type="match status" value="1"/>
</dbReference>
<evidence type="ECO:0000313" key="8">
    <source>
        <dbReference type="Proteomes" id="UP000295122"/>
    </source>
</evidence>
<evidence type="ECO:0000256" key="2">
    <source>
        <dbReference type="ARBA" id="ARBA00022448"/>
    </source>
</evidence>
<keyword evidence="2" id="KW-0813">Transport</keyword>
<dbReference type="InterPro" id="IPR017871">
    <property type="entry name" value="ABC_transporter-like_CS"/>
</dbReference>
<dbReference type="GO" id="GO:0016887">
    <property type="term" value="F:ATP hydrolysis activity"/>
    <property type="evidence" value="ECO:0007669"/>
    <property type="project" value="InterPro"/>
</dbReference>
<gene>
    <name evidence="7" type="ORF">EV668_3627</name>
</gene>
<dbReference type="SUPFAM" id="SSF52540">
    <property type="entry name" value="P-loop containing nucleoside triphosphate hydrolases"/>
    <property type="match status" value="1"/>
</dbReference>
<dbReference type="GO" id="GO:0015658">
    <property type="term" value="F:branched-chain amino acid transmembrane transporter activity"/>
    <property type="evidence" value="ECO:0007669"/>
    <property type="project" value="TreeGrafter"/>
</dbReference>
<dbReference type="PROSITE" id="PS00211">
    <property type="entry name" value="ABC_TRANSPORTER_1"/>
    <property type="match status" value="1"/>
</dbReference>
<evidence type="ECO:0000256" key="4">
    <source>
        <dbReference type="ARBA" id="ARBA00022840"/>
    </source>
</evidence>
<dbReference type="EMBL" id="SNZR01000014">
    <property type="protein sequence ID" value="TDR89139.1"/>
    <property type="molecule type" value="Genomic_DNA"/>
</dbReference>
<evidence type="ECO:0000256" key="5">
    <source>
        <dbReference type="ARBA" id="ARBA00022970"/>
    </source>
</evidence>
<dbReference type="InterPro" id="IPR052156">
    <property type="entry name" value="BCAA_Transport_ATP-bd_LivF"/>
</dbReference>
<evidence type="ECO:0000313" key="7">
    <source>
        <dbReference type="EMBL" id="TDR89139.1"/>
    </source>
</evidence>
<sequence>MLLEVRDLTTAYQGLVAIHGISLDVKAGEIVAVAGANGAGKSTLLKTIAGAERSRSGTVTFDGRRIEGEPGHLITKAGIAYVPENRRLFPRLSVRDNLRLGSYLFRGKADREEPLTGVFKLFPRLEERLPQRAETLSGGEQQMLAISRALMTRPRLLMLDEPSQGIAPKLVDEIFDAVVAIREAGTTVLIVEQRLSEVLAIADRGYVLQTGRVVITGSAQEILDHTDVRKAYLGV</sequence>
<dbReference type="SMART" id="SM00382">
    <property type="entry name" value="AAA"/>
    <property type="match status" value="1"/>
</dbReference>
<dbReference type="AlphaFoldDB" id="A0A4V3DXK2"/>
<dbReference type="CDD" id="cd03224">
    <property type="entry name" value="ABC_TM1139_LivF_branched"/>
    <property type="match status" value="1"/>
</dbReference>
<comment type="similarity">
    <text evidence="1">Belongs to the ABC transporter superfamily.</text>
</comment>
<feature type="domain" description="ABC transporter" evidence="6">
    <location>
        <begin position="3"/>
        <end position="235"/>
    </location>
</feature>
<evidence type="ECO:0000256" key="1">
    <source>
        <dbReference type="ARBA" id="ARBA00005417"/>
    </source>
</evidence>
<dbReference type="PROSITE" id="PS50893">
    <property type="entry name" value="ABC_TRANSPORTER_2"/>
    <property type="match status" value="1"/>
</dbReference>
<keyword evidence="8" id="KW-1185">Reference proteome</keyword>
<protein>
    <submittedName>
        <fullName evidence="7">Amino acid/amide ABC transporter ATP-binding protein 2 (HAAT family)</fullName>
    </submittedName>
</protein>
<proteinExistence type="inferred from homology"/>
<keyword evidence="3" id="KW-0547">Nucleotide-binding</keyword>
<dbReference type="Gene3D" id="3.40.50.300">
    <property type="entry name" value="P-loop containing nucleotide triphosphate hydrolases"/>
    <property type="match status" value="1"/>
</dbReference>
<dbReference type="GO" id="GO:0015807">
    <property type="term" value="P:L-amino acid transport"/>
    <property type="evidence" value="ECO:0007669"/>
    <property type="project" value="TreeGrafter"/>
</dbReference>
<reference evidence="7 8" key="1">
    <citation type="submission" date="2019-03" db="EMBL/GenBank/DDBJ databases">
        <title>Genomic Encyclopedia of Type Strains, Phase IV (KMG-IV): sequencing the most valuable type-strain genomes for metagenomic binning, comparative biology and taxonomic classification.</title>
        <authorList>
            <person name="Goeker M."/>
        </authorList>
    </citation>
    <scope>NUCLEOTIDE SEQUENCE [LARGE SCALE GENOMIC DNA]</scope>
    <source>
        <strain evidence="7 8">DSM 25903</strain>
    </source>
</reference>
<dbReference type="GO" id="GO:0005524">
    <property type="term" value="F:ATP binding"/>
    <property type="evidence" value="ECO:0007669"/>
    <property type="project" value="UniProtKB-KW"/>
</dbReference>
<dbReference type="InterPro" id="IPR027417">
    <property type="entry name" value="P-loop_NTPase"/>
</dbReference>
<organism evidence="7 8">
    <name type="scientific">Enterovirga rhinocerotis</name>
    <dbReference type="NCBI Taxonomy" id="1339210"/>
    <lineage>
        <taxon>Bacteria</taxon>
        <taxon>Pseudomonadati</taxon>
        <taxon>Pseudomonadota</taxon>
        <taxon>Alphaproteobacteria</taxon>
        <taxon>Hyphomicrobiales</taxon>
        <taxon>Methylobacteriaceae</taxon>
        <taxon>Enterovirga</taxon>
    </lineage>
</organism>
<evidence type="ECO:0000259" key="6">
    <source>
        <dbReference type="PROSITE" id="PS50893"/>
    </source>
</evidence>
<name>A0A4V3DXK2_9HYPH</name>
<dbReference type="InterPro" id="IPR003593">
    <property type="entry name" value="AAA+_ATPase"/>
</dbReference>
<evidence type="ECO:0000256" key="3">
    <source>
        <dbReference type="ARBA" id="ARBA00022741"/>
    </source>
</evidence>
<dbReference type="InterPro" id="IPR003439">
    <property type="entry name" value="ABC_transporter-like_ATP-bd"/>
</dbReference>
<keyword evidence="4 7" id="KW-0067">ATP-binding</keyword>
<dbReference type="RefSeq" id="WP_245513291.1">
    <property type="nucleotide sequence ID" value="NZ_SNZR01000014.1"/>
</dbReference>
<accession>A0A4V3DXK2</accession>